<dbReference type="PANTHER" id="PTHR30096">
    <property type="entry name" value="4,5-DOPA DIOXYGENASE EXTRADIOL-LIKE PROTEIN"/>
    <property type="match status" value="1"/>
</dbReference>
<protein>
    <submittedName>
        <fullName evidence="7">Dioxygenase</fullName>
    </submittedName>
</protein>
<keyword evidence="4" id="KW-0862">Zinc</keyword>
<name>A0ABW4N8F7_9SPHN</name>
<dbReference type="InterPro" id="IPR004183">
    <property type="entry name" value="Xdiol_dOase_suB"/>
</dbReference>
<evidence type="ECO:0000313" key="8">
    <source>
        <dbReference type="Proteomes" id="UP001597283"/>
    </source>
</evidence>
<organism evidence="7 8">
    <name type="scientific">Sphingomonas floccifaciens</name>
    <dbReference type="NCBI Taxonomy" id="1844115"/>
    <lineage>
        <taxon>Bacteria</taxon>
        <taxon>Pseudomonadati</taxon>
        <taxon>Pseudomonadota</taxon>
        <taxon>Alphaproteobacteria</taxon>
        <taxon>Sphingomonadales</taxon>
        <taxon>Sphingomonadaceae</taxon>
        <taxon>Sphingomonas</taxon>
    </lineage>
</organism>
<dbReference type="Proteomes" id="UP001597283">
    <property type="component" value="Unassembled WGS sequence"/>
</dbReference>
<dbReference type="Gene3D" id="3.40.830.10">
    <property type="entry name" value="LigB-like"/>
    <property type="match status" value="1"/>
</dbReference>
<keyword evidence="7" id="KW-0223">Dioxygenase</keyword>
<dbReference type="RefSeq" id="WP_380938314.1">
    <property type="nucleotide sequence ID" value="NZ_JBHUFC010000001.1"/>
</dbReference>
<keyword evidence="5" id="KW-0560">Oxidoreductase</keyword>
<evidence type="ECO:0000256" key="5">
    <source>
        <dbReference type="ARBA" id="ARBA00023002"/>
    </source>
</evidence>
<comment type="caution">
    <text evidence="7">The sequence shown here is derived from an EMBL/GenBank/DDBJ whole genome shotgun (WGS) entry which is preliminary data.</text>
</comment>
<dbReference type="InterPro" id="IPR014436">
    <property type="entry name" value="Extradiol_dOase_DODA"/>
</dbReference>
<proteinExistence type="inferred from homology"/>
<evidence type="ECO:0000256" key="2">
    <source>
        <dbReference type="ARBA" id="ARBA00007581"/>
    </source>
</evidence>
<gene>
    <name evidence="7" type="ORF">ACFSC3_02275</name>
</gene>
<sequence length="263" mass="28112">MSALPSLFLSHGSPMILIEPSPARDFLTTLGARFPRPSAIVVVSAHHDTREAVVTATAQPETIHDFGRGFPQALFDARYPAPGDPALAERIAALVADAGMPVGLDTARGLDHGAWVPLMLGWPDANVPVVQLSISSHHPPSRHHAIGRALAPLREEGVLVIGSGSLTHNLRAIFVEGRDHDAAVPDWVAQFADWVHDRAAAGEETALLDAIDRAPHGRANHPTPDHLLPFFAAMGADGAVLNAERLHHSYTYGVLAMDAYAFH</sequence>
<dbReference type="Pfam" id="PF02900">
    <property type="entry name" value="LigB"/>
    <property type="match status" value="1"/>
</dbReference>
<comment type="cofactor">
    <cofactor evidence="1">
        <name>Zn(2+)</name>
        <dbReference type="ChEBI" id="CHEBI:29105"/>
    </cofactor>
</comment>
<keyword evidence="3" id="KW-0479">Metal-binding</keyword>
<evidence type="ECO:0000259" key="6">
    <source>
        <dbReference type="Pfam" id="PF02900"/>
    </source>
</evidence>
<dbReference type="PANTHER" id="PTHR30096:SF0">
    <property type="entry name" value="4,5-DOPA DIOXYGENASE EXTRADIOL-LIKE PROTEIN"/>
    <property type="match status" value="1"/>
</dbReference>
<evidence type="ECO:0000256" key="1">
    <source>
        <dbReference type="ARBA" id="ARBA00001947"/>
    </source>
</evidence>
<comment type="similarity">
    <text evidence="2">Belongs to the DODA-type extradiol aromatic ring-opening dioxygenase family.</text>
</comment>
<dbReference type="SUPFAM" id="SSF53213">
    <property type="entry name" value="LigB-like"/>
    <property type="match status" value="1"/>
</dbReference>
<dbReference type="EMBL" id="JBHUFC010000001">
    <property type="protein sequence ID" value="MFD1786390.1"/>
    <property type="molecule type" value="Genomic_DNA"/>
</dbReference>
<accession>A0ABW4N8F7</accession>
<dbReference type="GO" id="GO:0051213">
    <property type="term" value="F:dioxygenase activity"/>
    <property type="evidence" value="ECO:0007669"/>
    <property type="project" value="UniProtKB-KW"/>
</dbReference>
<evidence type="ECO:0000256" key="3">
    <source>
        <dbReference type="ARBA" id="ARBA00022723"/>
    </source>
</evidence>
<dbReference type="CDD" id="cd07363">
    <property type="entry name" value="45_DOPA_Dioxygenase"/>
    <property type="match status" value="1"/>
</dbReference>
<dbReference type="PIRSF" id="PIRSF006157">
    <property type="entry name" value="Doxgns_DODA"/>
    <property type="match status" value="1"/>
</dbReference>
<keyword evidence="8" id="KW-1185">Reference proteome</keyword>
<evidence type="ECO:0000256" key="4">
    <source>
        <dbReference type="ARBA" id="ARBA00022833"/>
    </source>
</evidence>
<evidence type="ECO:0000313" key="7">
    <source>
        <dbReference type="EMBL" id="MFD1786390.1"/>
    </source>
</evidence>
<feature type="domain" description="Extradiol ring-cleavage dioxygenase class III enzyme subunit B" evidence="6">
    <location>
        <begin position="8"/>
        <end position="254"/>
    </location>
</feature>
<reference evidence="8" key="1">
    <citation type="journal article" date="2019" name="Int. J. Syst. Evol. Microbiol.">
        <title>The Global Catalogue of Microorganisms (GCM) 10K type strain sequencing project: providing services to taxonomists for standard genome sequencing and annotation.</title>
        <authorList>
            <consortium name="The Broad Institute Genomics Platform"/>
            <consortium name="The Broad Institute Genome Sequencing Center for Infectious Disease"/>
            <person name="Wu L."/>
            <person name="Ma J."/>
        </authorList>
    </citation>
    <scope>NUCLEOTIDE SEQUENCE [LARGE SCALE GENOMIC DNA]</scope>
    <source>
        <strain evidence="8">Q85</strain>
    </source>
</reference>